<feature type="compositionally biased region" description="Pro residues" evidence="1">
    <location>
        <begin position="798"/>
        <end position="809"/>
    </location>
</feature>
<evidence type="ECO:0000313" key="3">
    <source>
        <dbReference type="Proteomes" id="UP000316759"/>
    </source>
</evidence>
<feature type="region of interest" description="Disordered" evidence="1">
    <location>
        <begin position="763"/>
        <end position="809"/>
    </location>
</feature>
<name>A0A504YEY2_FASGI</name>
<dbReference type="Proteomes" id="UP000316759">
    <property type="component" value="Unassembled WGS sequence"/>
</dbReference>
<proteinExistence type="predicted"/>
<sequence length="809" mass="90510">MLERYSTPMKVKRCDEKSETTNNSEGTSYSWYKVNPDGTSSTRLVSSRISESRFSVDRSGSPFWSDVILVNLASVFTHQVQAFSTDREELNRKRDNEKAVVTPTPIPTLVYRLIFDQVQENDYGEYICEIEHWSGKRTFLTKLQPPVASSASVKNVQFYRTGSVVRLQFDPFIMKSGDTSSNKRSTKTETSQSMSGASTKRDIDNQAFFMWMLIRICVLIEPYGVNQANNSDPKISSCSDRIKAEFIRIQPNLCTDRVVPNPERGTATILLDASNYPKTEHEVILSDLLVDNPKADSHNQSTSFHIGSHNLPIRWERVRRVAYQLRFYDSQGRLAHHTNWVYEDVEMESNMNSGCLSLKNPLSDTPLEFFQPTTTKRENFYVANASVIDSPCALLGRADAMSRRALIKIAPGMVHDSSESICSPQGSFHVIPNTPYKTNAVCLLGKTTDGRLLLSDRSISPVCTPVLRRGSVGNSPELNSFYKPSRMCASQNRTKDAQSEQVLMDSESRFMSSSSSHYGRALNTRETSHSPFHVSPLFIYNKCYPTESKIQTHCVSHVRPCLSNVSGMGSGVHFSSKPKTMPASGTQQLNSFGAEQSTFLSGFKSQTATSDSLQTDQQYSPYILTRFCHPGENSFRPAGRPICASQLMQRREFTEEVENTKFSYDTGSLKMLHHLQPVVNGVPQPLLDNTQHYPFRTLHDNQCIKPNTMAATDSGSPTSSELEASQELTRMNVLQSRSEVNGFKNFGNQALGGKNDVVLEKLTTPLPTTPPDLTALANTKPDLAPAPSPRYRTHHPPPHTPPWPSMQQP</sequence>
<feature type="region of interest" description="Disordered" evidence="1">
    <location>
        <begin position="177"/>
        <end position="198"/>
    </location>
</feature>
<comment type="caution">
    <text evidence="2">The sequence shown here is derived from an EMBL/GenBank/DDBJ whole genome shotgun (WGS) entry which is preliminary data.</text>
</comment>
<accession>A0A504YEY2</accession>
<dbReference type="EMBL" id="SUNJ01011474">
    <property type="protein sequence ID" value="TPP58855.1"/>
    <property type="molecule type" value="Genomic_DNA"/>
</dbReference>
<protein>
    <submittedName>
        <fullName evidence="2">Uncharacterized protein</fullName>
    </submittedName>
</protein>
<feature type="compositionally biased region" description="Low complexity" evidence="1">
    <location>
        <begin position="763"/>
        <end position="779"/>
    </location>
</feature>
<dbReference type="OrthoDB" id="6250964at2759"/>
<evidence type="ECO:0000313" key="2">
    <source>
        <dbReference type="EMBL" id="TPP58855.1"/>
    </source>
</evidence>
<reference evidence="2 3" key="1">
    <citation type="submission" date="2019-04" db="EMBL/GenBank/DDBJ databases">
        <title>Annotation for the trematode Fasciola gigantica.</title>
        <authorList>
            <person name="Choi Y.-J."/>
        </authorList>
    </citation>
    <scope>NUCLEOTIDE SEQUENCE [LARGE SCALE GENOMIC DNA]</scope>
    <source>
        <strain evidence="2">Uganda_cow_1</strain>
    </source>
</reference>
<dbReference type="AlphaFoldDB" id="A0A504YEY2"/>
<gene>
    <name evidence="2" type="ORF">FGIG_02695</name>
</gene>
<organism evidence="2 3">
    <name type="scientific">Fasciola gigantica</name>
    <name type="common">Giant liver fluke</name>
    <dbReference type="NCBI Taxonomy" id="46835"/>
    <lineage>
        <taxon>Eukaryota</taxon>
        <taxon>Metazoa</taxon>
        <taxon>Spiralia</taxon>
        <taxon>Lophotrochozoa</taxon>
        <taxon>Platyhelminthes</taxon>
        <taxon>Trematoda</taxon>
        <taxon>Digenea</taxon>
        <taxon>Plagiorchiida</taxon>
        <taxon>Echinostomata</taxon>
        <taxon>Echinostomatoidea</taxon>
        <taxon>Fasciolidae</taxon>
        <taxon>Fasciola</taxon>
    </lineage>
</organism>
<feature type="region of interest" description="Disordered" evidence="1">
    <location>
        <begin position="1"/>
        <end position="28"/>
    </location>
</feature>
<keyword evidence="3" id="KW-1185">Reference proteome</keyword>
<evidence type="ECO:0000256" key="1">
    <source>
        <dbReference type="SAM" id="MobiDB-lite"/>
    </source>
</evidence>